<dbReference type="EMBL" id="AACS02000004">
    <property type="protein sequence ID" value="EFI27925.1"/>
    <property type="molecule type" value="Genomic_DNA"/>
</dbReference>
<protein>
    <submittedName>
        <fullName evidence="2">Uncharacterized protein</fullName>
    </submittedName>
</protein>
<dbReference type="VEuPathDB" id="FungiDB:CC1G_14416"/>
<comment type="caution">
    <text evidence="2">The sequence shown here is derived from an EMBL/GenBank/DDBJ whole genome shotgun (WGS) entry which is preliminary data.</text>
</comment>
<name>D6RM27_COPC7</name>
<gene>
    <name evidence="2" type="ORF">CC1G_14416</name>
</gene>
<feature type="compositionally biased region" description="Low complexity" evidence="1">
    <location>
        <begin position="77"/>
        <end position="86"/>
    </location>
</feature>
<accession>D6RM27</accession>
<dbReference type="InParanoid" id="D6RM27"/>
<feature type="region of interest" description="Disordered" evidence="1">
    <location>
        <begin position="67"/>
        <end position="101"/>
    </location>
</feature>
<keyword evidence="3" id="KW-1185">Reference proteome</keyword>
<dbReference type="GeneID" id="9378343"/>
<sequence length="133" mass="14555">MNYLCQWTAETRTILGVIFTLGPNVKIAIRETSVNPEPRRENGCSSARCNPGRNIVGYSTEAMDGEVPNPCDGYNNAASSPSAAYSSDEKRSQTSAAPTAHPVCDRVHTYRAEIRDQFIRCTPDVVRGPQSAY</sequence>
<evidence type="ECO:0000313" key="3">
    <source>
        <dbReference type="Proteomes" id="UP000001861"/>
    </source>
</evidence>
<evidence type="ECO:0000313" key="2">
    <source>
        <dbReference type="EMBL" id="EFI27925.1"/>
    </source>
</evidence>
<organism evidence="2 3">
    <name type="scientific">Coprinopsis cinerea (strain Okayama-7 / 130 / ATCC MYA-4618 / FGSC 9003)</name>
    <name type="common">Inky cap fungus</name>
    <name type="synonym">Hormographiella aspergillata</name>
    <dbReference type="NCBI Taxonomy" id="240176"/>
    <lineage>
        <taxon>Eukaryota</taxon>
        <taxon>Fungi</taxon>
        <taxon>Dikarya</taxon>
        <taxon>Basidiomycota</taxon>
        <taxon>Agaricomycotina</taxon>
        <taxon>Agaricomycetes</taxon>
        <taxon>Agaricomycetidae</taxon>
        <taxon>Agaricales</taxon>
        <taxon>Agaricineae</taxon>
        <taxon>Psathyrellaceae</taxon>
        <taxon>Coprinopsis</taxon>
    </lineage>
</organism>
<dbReference type="Proteomes" id="UP000001861">
    <property type="component" value="Unassembled WGS sequence"/>
</dbReference>
<dbReference type="AlphaFoldDB" id="D6RM27"/>
<evidence type="ECO:0000256" key="1">
    <source>
        <dbReference type="SAM" id="MobiDB-lite"/>
    </source>
</evidence>
<dbReference type="KEGG" id="cci:CC1G_14416"/>
<dbReference type="RefSeq" id="XP_002911419.1">
    <property type="nucleotide sequence ID" value="XM_002911373.1"/>
</dbReference>
<reference evidence="2 3" key="1">
    <citation type="journal article" date="2010" name="Proc. Natl. Acad. Sci. U.S.A.">
        <title>Insights into evolution of multicellular fungi from the assembled chromosomes of the mushroom Coprinopsis cinerea (Coprinus cinereus).</title>
        <authorList>
            <person name="Stajich J.E."/>
            <person name="Wilke S.K."/>
            <person name="Ahren D."/>
            <person name="Au C.H."/>
            <person name="Birren B.W."/>
            <person name="Borodovsky M."/>
            <person name="Burns C."/>
            <person name="Canback B."/>
            <person name="Casselton L.A."/>
            <person name="Cheng C.K."/>
            <person name="Deng J."/>
            <person name="Dietrich F.S."/>
            <person name="Fargo D.C."/>
            <person name="Farman M.L."/>
            <person name="Gathman A.C."/>
            <person name="Goldberg J."/>
            <person name="Guigo R."/>
            <person name="Hoegger P.J."/>
            <person name="Hooker J.B."/>
            <person name="Huggins A."/>
            <person name="James T.Y."/>
            <person name="Kamada T."/>
            <person name="Kilaru S."/>
            <person name="Kodira C."/>
            <person name="Kues U."/>
            <person name="Kupfer D."/>
            <person name="Kwan H.S."/>
            <person name="Lomsadze A."/>
            <person name="Li W."/>
            <person name="Lilly W.W."/>
            <person name="Ma L.J."/>
            <person name="Mackey A.J."/>
            <person name="Manning G."/>
            <person name="Martin F."/>
            <person name="Muraguchi H."/>
            <person name="Natvig D.O."/>
            <person name="Palmerini H."/>
            <person name="Ramesh M.A."/>
            <person name="Rehmeyer C.J."/>
            <person name="Roe B.A."/>
            <person name="Shenoy N."/>
            <person name="Stanke M."/>
            <person name="Ter-Hovhannisyan V."/>
            <person name="Tunlid A."/>
            <person name="Velagapudi R."/>
            <person name="Vision T.J."/>
            <person name="Zeng Q."/>
            <person name="Zolan M.E."/>
            <person name="Pukkila P.J."/>
        </authorList>
    </citation>
    <scope>NUCLEOTIDE SEQUENCE [LARGE SCALE GENOMIC DNA]</scope>
    <source>
        <strain evidence="3">Okayama-7 / 130 / ATCC MYA-4618 / FGSC 9003</strain>
    </source>
</reference>
<dbReference type="HOGENOM" id="CLU_1906627_0_0_1"/>
<proteinExistence type="predicted"/>